<accession>N8WDN1</accession>
<proteinExistence type="predicted"/>
<reference evidence="1 2" key="1">
    <citation type="submission" date="2013-02" db="EMBL/GenBank/DDBJ databases">
        <title>The Genome Sequence of Acinetobacter sp. CIP 56.2.</title>
        <authorList>
            <consortium name="The Broad Institute Genome Sequencing Platform"/>
            <consortium name="The Broad Institute Genome Sequencing Center for Infectious Disease"/>
            <person name="Cerqueira G."/>
            <person name="Feldgarden M."/>
            <person name="Courvalin P."/>
            <person name="Perichon B."/>
            <person name="Grillot-Courvalin C."/>
            <person name="Clermont D."/>
            <person name="Rocha E."/>
            <person name="Yoon E.-J."/>
            <person name="Nemec A."/>
            <person name="Walker B."/>
            <person name="Young S.K."/>
            <person name="Zeng Q."/>
            <person name="Gargeya S."/>
            <person name="Fitzgerald M."/>
            <person name="Haas B."/>
            <person name="Abouelleil A."/>
            <person name="Alvarado L."/>
            <person name="Arachchi H.M."/>
            <person name="Berlin A.M."/>
            <person name="Chapman S.B."/>
            <person name="Dewar J."/>
            <person name="Goldberg J."/>
            <person name="Griggs A."/>
            <person name="Gujja S."/>
            <person name="Hansen M."/>
            <person name="Howarth C."/>
            <person name="Imamovic A."/>
            <person name="Larimer J."/>
            <person name="McCowan C."/>
            <person name="Murphy C."/>
            <person name="Neiman D."/>
            <person name="Pearson M."/>
            <person name="Priest M."/>
            <person name="Roberts A."/>
            <person name="Saif S."/>
            <person name="Shea T."/>
            <person name="Sisk P."/>
            <person name="Sykes S."/>
            <person name="Wortman J."/>
            <person name="Nusbaum C."/>
            <person name="Birren B."/>
        </authorList>
    </citation>
    <scope>NUCLEOTIDE SEQUENCE [LARGE SCALE GENOMIC DNA]</scope>
    <source>
        <strain evidence="1 2">CIP 56.2</strain>
    </source>
</reference>
<dbReference type="EMBL" id="APPH01000006">
    <property type="protein sequence ID" value="ENV10217.1"/>
    <property type="molecule type" value="Genomic_DNA"/>
</dbReference>
<evidence type="ECO:0008006" key="3">
    <source>
        <dbReference type="Google" id="ProtNLM"/>
    </source>
</evidence>
<dbReference type="eggNOG" id="ENOG5033357">
    <property type="taxonomic scope" value="Bacteria"/>
</dbReference>
<sequence>MNQSQALLKIENFMHVVSSKMYDWKSFKTEHQQILEVARLVHDCNYEYSPLIQGYFDLMPQNIDFYDDEIFENKRAFKSFQKQLREQNKDFIEGLQAKIDRNRQGLFKYFESLLEQHRKLLLVRVDLSYQYECSPTIRQFDKDIKKLINRIQNKDTIFKHQVGYAYRLEQGGKSKGYHCHLLVIYNGSMRCRDSYLGQSIGELWQEQITKGDGLFFNCNQQDHKRRYQQSQKLGLGLIERKNKFTVSNAFEVIGYLALPEKDDQYLRARLKGMRVFSKGQLQQSSEEYRSQKIKGIHH</sequence>
<dbReference type="HOGENOM" id="CLU_053856_1_1_6"/>
<dbReference type="AlphaFoldDB" id="N8WDN1"/>
<protein>
    <recommendedName>
        <fullName evidence="3">Inovirus Gp2 family protein</fullName>
    </recommendedName>
</protein>
<dbReference type="STRING" id="1144672.F966_01390"/>
<evidence type="ECO:0000313" key="1">
    <source>
        <dbReference type="EMBL" id="ENV10217.1"/>
    </source>
</evidence>
<dbReference type="Proteomes" id="UP000013209">
    <property type="component" value="Unassembled WGS sequence"/>
</dbReference>
<dbReference type="RefSeq" id="WP_004803743.1">
    <property type="nucleotide sequence ID" value="NZ_KB849440.1"/>
</dbReference>
<evidence type="ECO:0000313" key="2">
    <source>
        <dbReference type="Proteomes" id="UP000013209"/>
    </source>
</evidence>
<comment type="caution">
    <text evidence="1">The sequence shown here is derived from an EMBL/GenBank/DDBJ whole genome shotgun (WGS) entry which is preliminary data.</text>
</comment>
<dbReference type="PATRIC" id="fig|1144672.3.peg.1330"/>
<name>N8WDN1_9GAMM</name>
<organism evidence="1 2">
    <name type="scientific">Acinetobacter higginsii</name>
    <dbReference type="NCBI Taxonomy" id="70347"/>
    <lineage>
        <taxon>Bacteria</taxon>
        <taxon>Pseudomonadati</taxon>
        <taxon>Pseudomonadota</taxon>
        <taxon>Gammaproteobacteria</taxon>
        <taxon>Moraxellales</taxon>
        <taxon>Moraxellaceae</taxon>
        <taxon>Acinetobacter</taxon>
    </lineage>
</organism>
<gene>
    <name evidence="1" type="ORF">F966_01390</name>
</gene>